<dbReference type="Proteomes" id="UP001445335">
    <property type="component" value="Unassembled WGS sequence"/>
</dbReference>
<organism evidence="2 3">
    <name type="scientific">Elliptochloris bilobata</name>
    <dbReference type="NCBI Taxonomy" id="381761"/>
    <lineage>
        <taxon>Eukaryota</taxon>
        <taxon>Viridiplantae</taxon>
        <taxon>Chlorophyta</taxon>
        <taxon>core chlorophytes</taxon>
        <taxon>Trebouxiophyceae</taxon>
        <taxon>Trebouxiophyceae incertae sedis</taxon>
        <taxon>Elliptochloris clade</taxon>
        <taxon>Elliptochloris</taxon>
    </lineage>
</organism>
<dbReference type="InterPro" id="IPR011705">
    <property type="entry name" value="BACK"/>
</dbReference>
<dbReference type="AlphaFoldDB" id="A0AAW1RE00"/>
<proteinExistence type="predicted"/>
<dbReference type="InterPro" id="IPR022041">
    <property type="entry name" value="Methyltransf_FA"/>
</dbReference>
<evidence type="ECO:0000259" key="1">
    <source>
        <dbReference type="SMART" id="SM00875"/>
    </source>
</evidence>
<gene>
    <name evidence="2" type="ORF">WJX81_001923</name>
</gene>
<feature type="domain" description="BACK" evidence="1">
    <location>
        <begin position="204"/>
        <end position="305"/>
    </location>
</feature>
<sequence>MLRVNSASVLFVPPFECAWLSELEIEEGGGCLSFEARGETDVTVLFKSAPGSRRWQHTVRGSSSGDCGYTVILGSHRNRCLKIERDGQTCVQVDGVPGARLSSLDFTKFWISFSQRGAFAIGYGTPGTGTYFRWVDPVPLAAIRHVGLSTWDQHSAYRDIKLHPPSALQPAPASVEAQQADPVPSLEVLCEGVALAAAGPGNVCAALSLVEALAPAAGRLRAAGLRLLAEQLPAVLVADAAGFAALPVAVLDSLLQGQSLGCSEFEAYQAVTQWAAGGAAQADVERLLPLVRFPLMCAQEIKAVKAGDLAARSAVLRGLICEAEAPRQPDVAPGHAAADSAARFRRRQPPAATELLYVSDGDGNGVCRQLGTGFGRHSWVNPMLSGHVQVSASSPCCRHTDAKALVSGGFLRHNAAGPPSGGGGGAWWQLDLGARHRLACNHYTLRHDASPAFPRSWGLQGCEENGAWVDLRRHEADAALALPGQFASWSVPARPGSAAAFSVFRILLTGPNAAGTRELAVSSWELYGYLYVQPERTK</sequence>
<dbReference type="Pfam" id="PF12248">
    <property type="entry name" value="Methyltransf_FA"/>
    <property type="match status" value="1"/>
</dbReference>
<dbReference type="SMART" id="SM00875">
    <property type="entry name" value="BACK"/>
    <property type="match status" value="1"/>
</dbReference>
<accession>A0AAW1RE00</accession>
<evidence type="ECO:0000313" key="2">
    <source>
        <dbReference type="EMBL" id="KAK9831854.1"/>
    </source>
</evidence>
<protein>
    <recommendedName>
        <fullName evidence="1">BACK domain-containing protein</fullName>
    </recommendedName>
</protein>
<comment type="caution">
    <text evidence="2">The sequence shown here is derived from an EMBL/GenBank/DDBJ whole genome shotgun (WGS) entry which is preliminary data.</text>
</comment>
<dbReference type="EMBL" id="JALJOU010000044">
    <property type="protein sequence ID" value="KAK9831854.1"/>
    <property type="molecule type" value="Genomic_DNA"/>
</dbReference>
<dbReference type="Gene3D" id="1.25.40.420">
    <property type="match status" value="1"/>
</dbReference>
<keyword evidence="3" id="KW-1185">Reference proteome</keyword>
<reference evidence="2 3" key="1">
    <citation type="journal article" date="2024" name="Nat. Commun.">
        <title>Phylogenomics reveals the evolutionary origins of lichenization in chlorophyte algae.</title>
        <authorList>
            <person name="Puginier C."/>
            <person name="Libourel C."/>
            <person name="Otte J."/>
            <person name="Skaloud P."/>
            <person name="Haon M."/>
            <person name="Grisel S."/>
            <person name="Petersen M."/>
            <person name="Berrin J.G."/>
            <person name="Delaux P.M."/>
            <person name="Dal Grande F."/>
            <person name="Keller J."/>
        </authorList>
    </citation>
    <scope>NUCLEOTIDE SEQUENCE [LARGE SCALE GENOMIC DNA]</scope>
    <source>
        <strain evidence="2 3">SAG 245.80</strain>
    </source>
</reference>
<dbReference type="PANTHER" id="PTHR47457">
    <property type="entry name" value="OS05G0345500 PROTEIN"/>
    <property type="match status" value="1"/>
</dbReference>
<dbReference type="SUPFAM" id="SSF49785">
    <property type="entry name" value="Galactose-binding domain-like"/>
    <property type="match status" value="1"/>
</dbReference>
<dbReference type="InterPro" id="IPR008979">
    <property type="entry name" value="Galactose-bd-like_sf"/>
</dbReference>
<dbReference type="PANTHER" id="PTHR47457:SF1">
    <property type="entry name" value="BTB DOMAIN-CONTAINING PROTEIN-RELATED"/>
    <property type="match status" value="1"/>
</dbReference>
<name>A0AAW1RE00_9CHLO</name>
<dbReference type="Pfam" id="PF07707">
    <property type="entry name" value="BACK"/>
    <property type="match status" value="1"/>
</dbReference>
<evidence type="ECO:0000313" key="3">
    <source>
        <dbReference type="Proteomes" id="UP001445335"/>
    </source>
</evidence>